<reference evidence="1" key="1">
    <citation type="submission" date="2020-07" db="EMBL/GenBank/DDBJ databases">
        <authorList>
            <person name="Lin J."/>
        </authorList>
    </citation>
    <scope>NUCLEOTIDE SEQUENCE</scope>
</reference>
<protein>
    <submittedName>
        <fullName evidence="1">Uncharacterized protein</fullName>
    </submittedName>
</protein>
<accession>A0A6V7NE41</accession>
<gene>
    <name evidence="1" type="ORF">CB5_LOCUS44</name>
</gene>
<dbReference type="EMBL" id="LR862129">
    <property type="protein sequence ID" value="CAD1816833.1"/>
    <property type="molecule type" value="Genomic_DNA"/>
</dbReference>
<name>A0A6V7NE41_ANACO</name>
<proteinExistence type="predicted"/>
<sequence length="173" mass="18706">MEKLRSLQKHLELQDLLLPPLLLHPLRPLLRLRRGGAPDLAGELEGGAVVGGPERGGGGGAAARREAAARYFLLRRRSLSASWARLRSARRRRGRIRSKKGAVSWWWWCARVGVPRSVTNSKNPSRIAISSASVHSFSAARRLPRLGLGPALVASAAAAPEEEDAIGERSGSD</sequence>
<evidence type="ECO:0000313" key="1">
    <source>
        <dbReference type="EMBL" id="CAD1816833.1"/>
    </source>
</evidence>
<organism evidence="1">
    <name type="scientific">Ananas comosus var. bracteatus</name>
    <name type="common">red pineapple</name>
    <dbReference type="NCBI Taxonomy" id="296719"/>
    <lineage>
        <taxon>Eukaryota</taxon>
        <taxon>Viridiplantae</taxon>
        <taxon>Streptophyta</taxon>
        <taxon>Embryophyta</taxon>
        <taxon>Tracheophyta</taxon>
        <taxon>Spermatophyta</taxon>
        <taxon>Magnoliopsida</taxon>
        <taxon>Liliopsida</taxon>
        <taxon>Poales</taxon>
        <taxon>Bromeliaceae</taxon>
        <taxon>Bromelioideae</taxon>
        <taxon>Ananas</taxon>
    </lineage>
</organism>
<dbReference type="AlphaFoldDB" id="A0A6V7NE41"/>